<proteinExistence type="predicted"/>
<dbReference type="Pfam" id="PF01215">
    <property type="entry name" value="COX5B"/>
    <property type="match status" value="1"/>
</dbReference>
<dbReference type="InterPro" id="IPR036972">
    <property type="entry name" value="Cyt_c_oxidase_su5b_sf"/>
</dbReference>
<dbReference type="PANTHER" id="PTHR10122">
    <property type="entry name" value="CYTOCHROME C OXIDASE SUBUNIT 5B, MITOCHONDRIAL"/>
    <property type="match status" value="1"/>
</dbReference>
<evidence type="ECO:0000256" key="1">
    <source>
        <dbReference type="ARBA" id="ARBA00022723"/>
    </source>
</evidence>
<gene>
    <name evidence="4" type="primary">COX4</name>
    <name evidence="4" type="ORF">MEQU1_000483</name>
</gene>
<dbReference type="GO" id="GO:0005740">
    <property type="term" value="C:mitochondrial envelope"/>
    <property type="evidence" value="ECO:0007669"/>
    <property type="project" value="InterPro"/>
</dbReference>
<evidence type="ECO:0000313" key="5">
    <source>
        <dbReference type="Proteomes" id="UP001214415"/>
    </source>
</evidence>
<dbReference type="GO" id="GO:0045277">
    <property type="term" value="C:respiratory chain complex IV"/>
    <property type="evidence" value="ECO:0007669"/>
    <property type="project" value="InterPro"/>
</dbReference>
<dbReference type="PANTHER" id="PTHR10122:SF0">
    <property type="entry name" value="CYTOCHROME C OXIDASE SUBUNIT 5B, ISOFORM A-RELATED"/>
    <property type="match status" value="1"/>
</dbReference>
<name>A0AAF0EGC7_9BASI</name>
<evidence type="ECO:0000256" key="3">
    <source>
        <dbReference type="SAM" id="MobiDB-lite"/>
    </source>
</evidence>
<keyword evidence="5" id="KW-1185">Reference proteome</keyword>
<dbReference type="GO" id="GO:0006123">
    <property type="term" value="P:mitochondrial electron transport, cytochrome c to oxygen"/>
    <property type="evidence" value="ECO:0007669"/>
    <property type="project" value="InterPro"/>
</dbReference>
<keyword evidence="1" id="KW-0479">Metal-binding</keyword>
<keyword evidence="2" id="KW-0862">Zinc</keyword>
<sequence>MRLAVAQSSAVAQRSAIRAIATSPLRFSEHHPPVIQGEGAKDGTVASDEDQSTGIERFELMGRLQGIDVFDMTPLPADRLGTVENPIIVKSMLVYQLEHIGMDNDDH</sequence>
<protein>
    <submittedName>
        <fullName evidence="4">Cytochrome c oxidase subunit 4</fullName>
    </submittedName>
</protein>
<feature type="region of interest" description="Disordered" evidence="3">
    <location>
        <begin position="28"/>
        <end position="50"/>
    </location>
</feature>
<organism evidence="4 5">
    <name type="scientific">Malassezia equina</name>
    <dbReference type="NCBI Taxonomy" id="1381935"/>
    <lineage>
        <taxon>Eukaryota</taxon>
        <taxon>Fungi</taxon>
        <taxon>Dikarya</taxon>
        <taxon>Basidiomycota</taxon>
        <taxon>Ustilaginomycotina</taxon>
        <taxon>Malasseziomycetes</taxon>
        <taxon>Malasseziales</taxon>
        <taxon>Malasseziaceae</taxon>
        <taxon>Malassezia</taxon>
    </lineage>
</organism>
<dbReference type="EMBL" id="CP119900">
    <property type="protein sequence ID" value="WFD21827.1"/>
    <property type="molecule type" value="Genomic_DNA"/>
</dbReference>
<dbReference type="InterPro" id="IPR002124">
    <property type="entry name" value="Cyt_c_oxidase_su5b"/>
</dbReference>
<accession>A0AAF0EGC7</accession>
<reference evidence="4" key="1">
    <citation type="submission" date="2023-03" db="EMBL/GenBank/DDBJ databases">
        <title>Mating type loci evolution in Malassezia.</title>
        <authorList>
            <person name="Coelho M.A."/>
        </authorList>
    </citation>
    <scope>NUCLEOTIDE SEQUENCE</scope>
    <source>
        <strain evidence="4">CBS 12830</strain>
    </source>
</reference>
<dbReference type="SUPFAM" id="SSF57802">
    <property type="entry name" value="Rubredoxin-like"/>
    <property type="match status" value="1"/>
</dbReference>
<dbReference type="Gene3D" id="2.60.11.10">
    <property type="entry name" value="Cytochrome c oxidase, subunit Vb"/>
    <property type="match status" value="1"/>
</dbReference>
<dbReference type="GO" id="GO:0046872">
    <property type="term" value="F:metal ion binding"/>
    <property type="evidence" value="ECO:0007669"/>
    <property type="project" value="UniProtKB-KW"/>
</dbReference>
<dbReference type="AlphaFoldDB" id="A0AAF0EGC7"/>
<evidence type="ECO:0000256" key="2">
    <source>
        <dbReference type="ARBA" id="ARBA00022833"/>
    </source>
</evidence>
<dbReference type="PROSITE" id="PS51359">
    <property type="entry name" value="COX5B_2"/>
    <property type="match status" value="1"/>
</dbReference>
<dbReference type="Proteomes" id="UP001214415">
    <property type="component" value="Chromosome 1"/>
</dbReference>
<evidence type="ECO:0000313" key="4">
    <source>
        <dbReference type="EMBL" id="WFD21827.1"/>
    </source>
</evidence>